<evidence type="ECO:0000256" key="8">
    <source>
        <dbReference type="ARBA" id="ARBA00041975"/>
    </source>
</evidence>
<dbReference type="InterPro" id="IPR050188">
    <property type="entry name" value="RluA_PseudoU_synthase"/>
</dbReference>
<gene>
    <name evidence="11" type="primary">truC</name>
    <name evidence="11" type="ORF">KSP9073_03410</name>
</gene>
<dbReference type="Pfam" id="PF00849">
    <property type="entry name" value="PseudoU_synth_2"/>
    <property type="match status" value="1"/>
</dbReference>
<reference evidence="12" key="1">
    <citation type="submission" date="2018-03" db="EMBL/GenBank/DDBJ databases">
        <authorList>
            <person name="Navarro De La Torre S."/>
        </authorList>
    </citation>
    <scope>NUCLEOTIDE SEQUENCE [LARGE SCALE GENOMIC DNA]</scope>
    <source>
        <strain evidence="12">EAod3</strain>
    </source>
</reference>
<evidence type="ECO:0000313" key="12">
    <source>
        <dbReference type="Proteomes" id="UP000244934"/>
    </source>
</evidence>
<dbReference type="Gene3D" id="3.30.2350.10">
    <property type="entry name" value="Pseudouridine synthase"/>
    <property type="match status" value="1"/>
</dbReference>
<evidence type="ECO:0000256" key="7">
    <source>
        <dbReference type="ARBA" id="ARBA00041803"/>
    </source>
</evidence>
<dbReference type="Proteomes" id="UP000244934">
    <property type="component" value="Unassembled WGS sequence"/>
</dbReference>
<dbReference type="PROSITE" id="PS01129">
    <property type="entry name" value="PSI_RLU"/>
    <property type="match status" value="1"/>
</dbReference>
<dbReference type="InterPro" id="IPR006224">
    <property type="entry name" value="PsdUridine_synth_RluA-like_CS"/>
</dbReference>
<evidence type="ECO:0000256" key="2">
    <source>
        <dbReference type="ARBA" id="ARBA00023235"/>
    </source>
</evidence>
<dbReference type="EC" id="5.4.99.26" evidence="5"/>
<evidence type="ECO:0000256" key="9">
    <source>
        <dbReference type="ARBA" id="ARBA00043049"/>
    </source>
</evidence>
<dbReference type="InterPro" id="IPR020103">
    <property type="entry name" value="PsdUridine_synth_cat_dom_sf"/>
</dbReference>
<dbReference type="PANTHER" id="PTHR21600">
    <property type="entry name" value="MITOCHONDRIAL RNA PSEUDOURIDINE SYNTHASE"/>
    <property type="match status" value="1"/>
</dbReference>
<dbReference type="GO" id="GO:0008033">
    <property type="term" value="P:tRNA processing"/>
    <property type="evidence" value="ECO:0007669"/>
    <property type="project" value="UniProtKB-KW"/>
</dbReference>
<keyword evidence="12" id="KW-1185">Reference proteome</keyword>
<dbReference type="EMBL" id="ONZI01000006">
    <property type="protein sequence ID" value="SPJ35349.1"/>
    <property type="molecule type" value="Genomic_DNA"/>
</dbReference>
<comment type="function">
    <text evidence="4">Responsible for synthesis of pseudouridine from uracil-65 in transfer RNAs.</text>
</comment>
<dbReference type="GO" id="GO:0003723">
    <property type="term" value="F:RNA binding"/>
    <property type="evidence" value="ECO:0007669"/>
    <property type="project" value="InterPro"/>
</dbReference>
<evidence type="ECO:0000313" key="11">
    <source>
        <dbReference type="EMBL" id="SPJ35349.1"/>
    </source>
</evidence>
<evidence type="ECO:0000256" key="1">
    <source>
        <dbReference type="ARBA" id="ARBA00022694"/>
    </source>
</evidence>
<organism evidence="11 12">
    <name type="scientific">Kushneria phyllosphaerae</name>
    <dbReference type="NCBI Taxonomy" id="2100822"/>
    <lineage>
        <taxon>Bacteria</taxon>
        <taxon>Pseudomonadati</taxon>
        <taxon>Pseudomonadota</taxon>
        <taxon>Gammaproteobacteria</taxon>
        <taxon>Oceanospirillales</taxon>
        <taxon>Halomonadaceae</taxon>
        <taxon>Kushneria</taxon>
    </lineage>
</organism>
<evidence type="ECO:0000256" key="3">
    <source>
        <dbReference type="ARBA" id="ARBA00036607"/>
    </source>
</evidence>
<comment type="catalytic activity">
    <reaction evidence="3">
        <text>uridine(65) in tRNA = pseudouridine(65) in tRNA</text>
        <dbReference type="Rhea" id="RHEA:42536"/>
        <dbReference type="Rhea" id="RHEA-COMP:10103"/>
        <dbReference type="Rhea" id="RHEA-COMP:10104"/>
        <dbReference type="ChEBI" id="CHEBI:65314"/>
        <dbReference type="ChEBI" id="CHEBI:65315"/>
        <dbReference type="EC" id="5.4.99.26"/>
    </reaction>
</comment>
<evidence type="ECO:0000256" key="5">
    <source>
        <dbReference type="ARBA" id="ARBA00038943"/>
    </source>
</evidence>
<dbReference type="SUPFAM" id="SSF55120">
    <property type="entry name" value="Pseudouridine synthase"/>
    <property type="match status" value="1"/>
</dbReference>
<protein>
    <recommendedName>
        <fullName evidence="6">tRNA pseudouridine synthase C</fullName>
        <ecNumber evidence="5">5.4.99.26</ecNumber>
    </recommendedName>
    <alternativeName>
        <fullName evidence="8">tRNA pseudouridine(65) synthase</fullName>
    </alternativeName>
    <alternativeName>
        <fullName evidence="9">tRNA pseudouridylate synthase C</fullName>
    </alternativeName>
    <alternativeName>
        <fullName evidence="7">tRNA-uridine isomerase C</fullName>
    </alternativeName>
</protein>
<proteinExistence type="predicted"/>
<evidence type="ECO:0000256" key="6">
    <source>
        <dbReference type="ARBA" id="ARBA00040675"/>
    </source>
</evidence>
<evidence type="ECO:0000256" key="4">
    <source>
        <dbReference type="ARBA" id="ARBA00037670"/>
    </source>
</evidence>
<dbReference type="AlphaFoldDB" id="A0A2R8CR47"/>
<dbReference type="GO" id="GO:0000455">
    <property type="term" value="P:enzyme-directed rRNA pseudouridine synthesis"/>
    <property type="evidence" value="ECO:0007669"/>
    <property type="project" value="TreeGrafter"/>
</dbReference>
<sequence length="272" mass="30665">MPDHDVSMTTPIPVIYRDDHLVIVHKPSGALVHRSALDRHAPIIMLQALRNQLGQHVYPAHRLDRPTSGAMIFALTPEMATALGHQFQDQKVQKRYLAIVRGIGPEQATYDWALREEDGKRPKAEMPAMAAETHVRRLDSVELPVAIDRYPTSRYSLMSVTPTTGRRHQIRRHLSRGGYPIIGDARHGKGIHNRFFRDNFDAGRLLLAAVMLKFYHPAHEQTLSVSAAVEEDMAALMHRFGWAGHCPVNQVQWQDNTQSNAPDTSDRRDAAS</sequence>
<dbReference type="GO" id="GO:0160149">
    <property type="term" value="F:tRNA pseudouridine(65) synthase activity"/>
    <property type="evidence" value="ECO:0007669"/>
    <property type="project" value="UniProtKB-EC"/>
</dbReference>
<feature type="domain" description="Pseudouridine synthase RsuA/RluA-like" evidence="10">
    <location>
        <begin position="20"/>
        <end position="175"/>
    </location>
</feature>
<keyword evidence="1" id="KW-0819">tRNA processing</keyword>
<dbReference type="InterPro" id="IPR006145">
    <property type="entry name" value="PsdUridine_synth_RsuA/RluA"/>
</dbReference>
<accession>A0A2R8CR47</accession>
<keyword evidence="2 11" id="KW-0413">Isomerase</keyword>
<dbReference type="PANTHER" id="PTHR21600:SF56">
    <property type="entry name" value="TRNA PSEUDOURIDINE SYNTHASE C"/>
    <property type="match status" value="1"/>
</dbReference>
<name>A0A2R8CR47_9GAMM</name>
<evidence type="ECO:0000259" key="10">
    <source>
        <dbReference type="Pfam" id="PF00849"/>
    </source>
</evidence>